<evidence type="ECO:0000313" key="3">
    <source>
        <dbReference type="EMBL" id="WPY01371.1"/>
    </source>
</evidence>
<dbReference type="RefSeq" id="WP_323738891.1">
    <property type="nucleotide sequence ID" value="NZ_CP112932.1"/>
</dbReference>
<dbReference type="InterPro" id="IPR050268">
    <property type="entry name" value="NADH-dep_flavin_reductase"/>
</dbReference>
<name>A0ABZ0UU80_9RICK</name>
<evidence type="ECO:0000313" key="4">
    <source>
        <dbReference type="Proteomes" id="UP001326613"/>
    </source>
</evidence>
<dbReference type="Pfam" id="PF01613">
    <property type="entry name" value="Flavin_Reduct"/>
    <property type="match status" value="1"/>
</dbReference>
<dbReference type="Proteomes" id="UP001326613">
    <property type="component" value="Chromosome"/>
</dbReference>
<dbReference type="InterPro" id="IPR012349">
    <property type="entry name" value="Split_barrel_FMN-bd"/>
</dbReference>
<dbReference type="SUPFAM" id="SSF50475">
    <property type="entry name" value="FMN-binding split barrel"/>
    <property type="match status" value="1"/>
</dbReference>
<keyword evidence="4" id="KW-1185">Reference proteome</keyword>
<dbReference type="PANTHER" id="PTHR30466">
    <property type="entry name" value="FLAVIN REDUCTASE"/>
    <property type="match status" value="1"/>
</dbReference>
<evidence type="ECO:0000259" key="2">
    <source>
        <dbReference type="SMART" id="SM00903"/>
    </source>
</evidence>
<dbReference type="Gene3D" id="2.30.110.10">
    <property type="entry name" value="Electron Transport, Fmn-binding Protein, Chain A"/>
    <property type="match status" value="1"/>
</dbReference>
<dbReference type="EMBL" id="CP112932">
    <property type="protein sequence ID" value="WPY01371.1"/>
    <property type="molecule type" value="Genomic_DNA"/>
</dbReference>
<dbReference type="PANTHER" id="PTHR30466:SF1">
    <property type="entry name" value="FMN REDUCTASE (NADH) RUTF"/>
    <property type="match status" value="1"/>
</dbReference>
<accession>A0ABZ0UU80</accession>
<dbReference type="SMART" id="SM00903">
    <property type="entry name" value="Flavin_Reduct"/>
    <property type="match status" value="1"/>
</dbReference>
<evidence type="ECO:0000256" key="1">
    <source>
        <dbReference type="ARBA" id="ARBA00023002"/>
    </source>
</evidence>
<organism evidence="3 4">
    <name type="scientific">Candidatus Trichorickettsia mobilis</name>
    <dbReference type="NCBI Taxonomy" id="1346319"/>
    <lineage>
        <taxon>Bacteria</taxon>
        <taxon>Pseudomonadati</taxon>
        <taxon>Pseudomonadota</taxon>
        <taxon>Alphaproteobacteria</taxon>
        <taxon>Rickettsiales</taxon>
        <taxon>Rickettsiaceae</taxon>
        <taxon>Rickettsieae</taxon>
        <taxon>Candidatus Trichorickettsia</taxon>
    </lineage>
</organism>
<sequence>MGCLPTGITVVSTNYERQLLGFTANSFTSVSLSPPLILFCLNKNAGSIAAFQSSSVFAISILAANQVEISKHFSTSQPNKFSSINYQIGKITSCPLIIDAVCWVECKKYQEYEGGDHLIFVGEVLNTTINNDRQPLVYFSRNYRELK</sequence>
<feature type="domain" description="Flavin reductase like" evidence="2">
    <location>
        <begin position="1"/>
        <end position="145"/>
    </location>
</feature>
<protein>
    <submittedName>
        <fullName evidence="3">Flavin reductase family domain protein</fullName>
    </submittedName>
</protein>
<dbReference type="InterPro" id="IPR002563">
    <property type="entry name" value="Flavin_Rdtase-like_dom"/>
</dbReference>
<proteinExistence type="predicted"/>
<gene>
    <name evidence="3" type="ORF">Trichorick_01282</name>
</gene>
<keyword evidence="1" id="KW-0560">Oxidoreductase</keyword>
<reference evidence="3 4" key="1">
    <citation type="submission" date="2022-10" db="EMBL/GenBank/DDBJ databases">
        <title>Host association and intracellularity evolved multiple times independently in the Rickettsiales.</title>
        <authorList>
            <person name="Castelli M."/>
            <person name="Nardi T."/>
            <person name="Gammuto L."/>
            <person name="Bellinzona G."/>
            <person name="Sabaneyeva E."/>
            <person name="Potekhin A."/>
            <person name="Serra V."/>
            <person name="Petroni G."/>
            <person name="Sassera D."/>
        </authorList>
    </citation>
    <scope>NUCLEOTIDE SEQUENCE [LARGE SCALE GENOMIC DNA]</scope>
    <source>
        <strain evidence="3 4">Kr 154-4</strain>
    </source>
</reference>